<organism evidence="3 4">
    <name type="scientific">Halanaerobium salsuginis</name>
    <dbReference type="NCBI Taxonomy" id="29563"/>
    <lineage>
        <taxon>Bacteria</taxon>
        <taxon>Bacillati</taxon>
        <taxon>Bacillota</taxon>
        <taxon>Clostridia</taxon>
        <taxon>Halanaerobiales</taxon>
        <taxon>Halanaerobiaceae</taxon>
        <taxon>Halanaerobium</taxon>
    </lineage>
</organism>
<dbReference type="InterPro" id="IPR005064">
    <property type="entry name" value="BUG"/>
</dbReference>
<dbReference type="OrthoDB" id="8881899at2"/>
<dbReference type="Pfam" id="PF03401">
    <property type="entry name" value="TctC"/>
    <property type="match status" value="1"/>
</dbReference>
<keyword evidence="4" id="KW-1185">Reference proteome</keyword>
<feature type="chain" id="PRO_5011739391" evidence="2">
    <location>
        <begin position="27"/>
        <end position="323"/>
    </location>
</feature>
<dbReference type="PIRSF" id="PIRSF017082">
    <property type="entry name" value="YflP"/>
    <property type="match status" value="1"/>
</dbReference>
<proteinExistence type="inferred from homology"/>
<dbReference type="PANTHER" id="PTHR42928:SF5">
    <property type="entry name" value="BLR1237 PROTEIN"/>
    <property type="match status" value="1"/>
</dbReference>
<gene>
    <name evidence="3" type="ORF">SAMN02983006_01426</name>
</gene>
<evidence type="ECO:0000256" key="2">
    <source>
        <dbReference type="SAM" id="SignalP"/>
    </source>
</evidence>
<dbReference type="SUPFAM" id="SSF53850">
    <property type="entry name" value="Periplasmic binding protein-like II"/>
    <property type="match status" value="1"/>
</dbReference>
<feature type="signal peptide" evidence="2">
    <location>
        <begin position="1"/>
        <end position="26"/>
    </location>
</feature>
<dbReference type="PANTHER" id="PTHR42928">
    <property type="entry name" value="TRICARBOXYLATE-BINDING PROTEIN"/>
    <property type="match status" value="1"/>
</dbReference>
<evidence type="ECO:0000313" key="3">
    <source>
        <dbReference type="EMBL" id="SFL53915.1"/>
    </source>
</evidence>
<dbReference type="RefSeq" id="WP_089861445.1">
    <property type="nucleotide sequence ID" value="NZ_FOTI01000017.1"/>
</dbReference>
<dbReference type="AlphaFoldDB" id="A0A1I4IHZ6"/>
<sequence length="323" mass="35846">MINKKLFSIILFLIVNLLILSGTSFAENNINTYPNKPIQVIIPAGPGGDTDTNARIIAKYLEKALGTDIAVVNMEGAGSLIASQHVMQSKPDGYTVMFYHSSLYLAKIFGVTDYDFEAFKQGPIVTLEPGNTFAIRDDDDRFSNLDEFIEYGKKHPGELKMGIEIGGTSHMLSLAFADATGLDLKLVDVGGQSAKNASLLGGHVDAIYGIVSPILQYIKSGDMVSLGITAKERQDDYDFIPTFKEQGINLVVAKPYYYLFPKNTPKEIIDTFTEGVKKATEMSGYEKDLANVKLRPKYMNPKSARKFLIDQRDYFKMLYDKVN</sequence>
<protein>
    <submittedName>
        <fullName evidence="3">Tripartite-type tricarboxylate transporter, receptor component TctC</fullName>
    </submittedName>
</protein>
<evidence type="ECO:0000256" key="1">
    <source>
        <dbReference type="ARBA" id="ARBA00006987"/>
    </source>
</evidence>
<keyword evidence="3" id="KW-0675">Receptor</keyword>
<accession>A0A1I4IHZ6</accession>
<dbReference type="EMBL" id="FOTI01000017">
    <property type="protein sequence ID" value="SFL53915.1"/>
    <property type="molecule type" value="Genomic_DNA"/>
</dbReference>
<dbReference type="STRING" id="29563.SAMN02983006_01426"/>
<dbReference type="InterPro" id="IPR042100">
    <property type="entry name" value="Bug_dom1"/>
</dbReference>
<keyword evidence="2" id="KW-0732">Signal</keyword>
<dbReference type="CDD" id="cd07012">
    <property type="entry name" value="PBP2_Bug_TTT"/>
    <property type="match status" value="1"/>
</dbReference>
<dbReference type="Gene3D" id="3.40.190.10">
    <property type="entry name" value="Periplasmic binding protein-like II"/>
    <property type="match status" value="1"/>
</dbReference>
<name>A0A1I4IHZ6_9FIRM</name>
<evidence type="ECO:0000313" key="4">
    <source>
        <dbReference type="Proteomes" id="UP000199006"/>
    </source>
</evidence>
<dbReference type="Gene3D" id="3.40.190.150">
    <property type="entry name" value="Bordetella uptake gene, domain 1"/>
    <property type="match status" value="1"/>
</dbReference>
<comment type="similarity">
    <text evidence="1">Belongs to the UPF0065 (bug) family.</text>
</comment>
<dbReference type="Proteomes" id="UP000199006">
    <property type="component" value="Unassembled WGS sequence"/>
</dbReference>
<reference evidence="3 4" key="1">
    <citation type="submission" date="2016-10" db="EMBL/GenBank/DDBJ databases">
        <authorList>
            <person name="de Groot N.N."/>
        </authorList>
    </citation>
    <scope>NUCLEOTIDE SEQUENCE [LARGE SCALE GENOMIC DNA]</scope>
    <source>
        <strain evidence="3 4">ATCC 51327</strain>
    </source>
</reference>